<name>D4BE44_9ENTR</name>
<dbReference type="AlphaFoldDB" id="D4BE44"/>
<organism evidence="2 3">
    <name type="scientific">Citrobacter youngae ATCC 29220</name>
    <dbReference type="NCBI Taxonomy" id="500640"/>
    <lineage>
        <taxon>Bacteria</taxon>
        <taxon>Pseudomonadati</taxon>
        <taxon>Pseudomonadota</taxon>
        <taxon>Gammaproteobacteria</taxon>
        <taxon>Enterobacterales</taxon>
        <taxon>Enterobacteriaceae</taxon>
        <taxon>Citrobacter</taxon>
        <taxon>Citrobacter freundii complex</taxon>
    </lineage>
</organism>
<feature type="compositionally biased region" description="Basic and acidic residues" evidence="1">
    <location>
        <begin position="32"/>
        <end position="46"/>
    </location>
</feature>
<comment type="caution">
    <text evidence="2">The sequence shown here is derived from an EMBL/GenBank/DDBJ whole genome shotgun (WGS) entry which is preliminary data.</text>
</comment>
<sequence length="58" mass="6509">MTGTPNAKNYRTVRRAHRNKLGFRPLNSLTQRDGKKQKVADNREGYQQKGIALGVDPG</sequence>
<feature type="region of interest" description="Disordered" evidence="1">
    <location>
        <begin position="31"/>
        <end position="58"/>
    </location>
</feature>
<gene>
    <name evidence="2" type="ORF">CIT292_08774</name>
</gene>
<dbReference type="Proteomes" id="UP000003880">
    <property type="component" value="Unassembled WGS sequence"/>
</dbReference>
<dbReference type="EMBL" id="ABWL02000011">
    <property type="protein sequence ID" value="EFE07817.1"/>
    <property type="molecule type" value="Genomic_DNA"/>
</dbReference>
<evidence type="ECO:0008006" key="4">
    <source>
        <dbReference type="Google" id="ProtNLM"/>
    </source>
</evidence>
<accession>D4BE44</accession>
<evidence type="ECO:0000313" key="2">
    <source>
        <dbReference type="EMBL" id="EFE07817.1"/>
    </source>
</evidence>
<evidence type="ECO:0000256" key="1">
    <source>
        <dbReference type="SAM" id="MobiDB-lite"/>
    </source>
</evidence>
<proteinExistence type="predicted"/>
<evidence type="ECO:0000313" key="3">
    <source>
        <dbReference type="Proteomes" id="UP000003880"/>
    </source>
</evidence>
<protein>
    <recommendedName>
        <fullName evidence="4">RRXRR domain-containing protein</fullName>
    </recommendedName>
</protein>
<reference evidence="2 3" key="1">
    <citation type="submission" date="2010-02" db="EMBL/GenBank/DDBJ databases">
        <authorList>
            <person name="Weinstock G."/>
            <person name="Sodergren E."/>
            <person name="Clifton S."/>
            <person name="Fulton L."/>
            <person name="Fulton B."/>
            <person name="Courtney L."/>
            <person name="Fronick C."/>
            <person name="Harrison M."/>
            <person name="Strong C."/>
            <person name="Farmer C."/>
            <person name="Delahaunty K."/>
            <person name="Markovic C."/>
            <person name="Hall O."/>
            <person name="Minx P."/>
            <person name="Tomlinson C."/>
            <person name="Mitreva M."/>
            <person name="Nelson J."/>
            <person name="Hou S."/>
            <person name="Wollam A."/>
            <person name="Pepin K.H."/>
            <person name="Johnson M."/>
            <person name="Bhonagiri V."/>
            <person name="Zhang X."/>
            <person name="Suruliraj S."/>
            <person name="Warren W."/>
            <person name="Chinwalla A."/>
            <person name="Mardis E.R."/>
            <person name="Wilson R.K."/>
        </authorList>
    </citation>
    <scope>NUCLEOTIDE SEQUENCE [LARGE SCALE GENOMIC DNA]</scope>
    <source>
        <strain evidence="2 3">ATCC 29220</strain>
    </source>
</reference>
<dbReference type="HOGENOM" id="CLU_2971152_0_0_6"/>